<dbReference type="EMBL" id="HBUF01071228">
    <property type="protein sequence ID" value="CAG6629599.1"/>
    <property type="molecule type" value="Transcribed_RNA"/>
</dbReference>
<sequence>MRPWCEEREKRERKGEESDELRSCQFLLEPHYNEGYPLLLHYLHTCSLSLFKAKILGNESTENRSGTNACYRIEVEVEVDIVNLSQNLSNPSILTCVQVIGPIMR</sequence>
<accession>A0A8D8VQ51</accession>
<reference evidence="1" key="1">
    <citation type="submission" date="2021-05" db="EMBL/GenBank/DDBJ databases">
        <authorList>
            <person name="Alioto T."/>
            <person name="Alioto T."/>
            <person name="Gomez Garrido J."/>
        </authorList>
    </citation>
    <scope>NUCLEOTIDE SEQUENCE</scope>
</reference>
<protein>
    <submittedName>
        <fullName evidence="1">Uncharacterized protein</fullName>
    </submittedName>
</protein>
<dbReference type="AlphaFoldDB" id="A0A8D8VQ51"/>
<name>A0A8D8VQ51_9HEMI</name>
<proteinExistence type="predicted"/>
<evidence type="ECO:0000313" key="1">
    <source>
        <dbReference type="EMBL" id="CAG6629599.1"/>
    </source>
</evidence>
<organism evidence="1">
    <name type="scientific">Cacopsylla melanoneura</name>
    <dbReference type="NCBI Taxonomy" id="428564"/>
    <lineage>
        <taxon>Eukaryota</taxon>
        <taxon>Metazoa</taxon>
        <taxon>Ecdysozoa</taxon>
        <taxon>Arthropoda</taxon>
        <taxon>Hexapoda</taxon>
        <taxon>Insecta</taxon>
        <taxon>Pterygota</taxon>
        <taxon>Neoptera</taxon>
        <taxon>Paraneoptera</taxon>
        <taxon>Hemiptera</taxon>
        <taxon>Sternorrhyncha</taxon>
        <taxon>Psylloidea</taxon>
        <taxon>Psyllidae</taxon>
        <taxon>Psyllinae</taxon>
        <taxon>Cacopsylla</taxon>
    </lineage>
</organism>